<name>A0A484NLG2_9ASTE</name>
<protein>
    <recommendedName>
        <fullName evidence="8">Thaumatin-like protein</fullName>
    </recommendedName>
</protein>
<dbReference type="Pfam" id="PF00314">
    <property type="entry name" value="Thaumatin"/>
    <property type="match status" value="1"/>
</dbReference>
<keyword evidence="7" id="KW-1185">Reference proteome</keyword>
<comment type="similarity">
    <text evidence="1">Belongs to the thaumatin family.</text>
</comment>
<dbReference type="Proteomes" id="UP000595140">
    <property type="component" value="Unassembled WGS sequence"/>
</dbReference>
<dbReference type="SUPFAM" id="SSF49870">
    <property type="entry name" value="Osmotin, thaumatin-like protein"/>
    <property type="match status" value="1"/>
</dbReference>
<dbReference type="EMBL" id="OOIL02006792">
    <property type="protein sequence ID" value="VFR01890.1"/>
    <property type="molecule type" value="Genomic_DNA"/>
</dbReference>
<dbReference type="AlphaFoldDB" id="A0A484NLG2"/>
<evidence type="ECO:0008006" key="8">
    <source>
        <dbReference type="Google" id="ProtNLM"/>
    </source>
</evidence>
<evidence type="ECO:0000256" key="2">
    <source>
        <dbReference type="ARBA" id="ARBA00022729"/>
    </source>
</evidence>
<feature type="disulfide bond" evidence="4">
    <location>
        <begin position="161"/>
        <end position="171"/>
    </location>
</feature>
<dbReference type="Gene3D" id="2.60.110.10">
    <property type="entry name" value="Thaumatin"/>
    <property type="match status" value="1"/>
</dbReference>
<dbReference type="OrthoDB" id="430315at2759"/>
<evidence type="ECO:0000256" key="5">
    <source>
        <dbReference type="SAM" id="SignalP"/>
    </source>
</evidence>
<feature type="disulfide bond" evidence="4">
    <location>
        <begin position="147"/>
        <end position="221"/>
    </location>
</feature>
<evidence type="ECO:0000256" key="4">
    <source>
        <dbReference type="PIRSR" id="PIRSR002703-1"/>
    </source>
</evidence>
<evidence type="ECO:0000313" key="7">
    <source>
        <dbReference type="Proteomes" id="UP000595140"/>
    </source>
</evidence>
<dbReference type="CDD" id="cd09217">
    <property type="entry name" value="TLP-P"/>
    <property type="match status" value="1"/>
</dbReference>
<dbReference type="PANTHER" id="PTHR31048">
    <property type="entry name" value="OS03G0233200 PROTEIN"/>
    <property type="match status" value="1"/>
</dbReference>
<dbReference type="InterPro" id="IPR001938">
    <property type="entry name" value="Thaumatin"/>
</dbReference>
<keyword evidence="3 4" id="KW-1015">Disulfide bond</keyword>
<feature type="disulfide bond" evidence="4">
    <location>
        <begin position="36"/>
        <end position="233"/>
    </location>
</feature>
<evidence type="ECO:0000256" key="1">
    <source>
        <dbReference type="ARBA" id="ARBA00010607"/>
    </source>
</evidence>
<reference evidence="6 7" key="1">
    <citation type="submission" date="2018-04" db="EMBL/GenBank/DDBJ databases">
        <authorList>
            <person name="Vogel A."/>
        </authorList>
    </citation>
    <scope>NUCLEOTIDE SEQUENCE [LARGE SCALE GENOMIC DNA]</scope>
</reference>
<dbReference type="PIRSF" id="PIRSF002703">
    <property type="entry name" value="Thaumatin"/>
    <property type="match status" value="1"/>
</dbReference>
<sequence>MDYYYYSSTILPVFLLLLLRHFTASYAANFEVRNNCPYPVWAAATPVGGGRRLDQGQAWSINVPTGTAMARIWGRTNCNFDASGRGGCQTGDCGGLLQCTGWGKPPNTLAEFALNQFNNLDFFDISNVDGFNIPMQFGPTNPGADKCHAISCTPPDLVGQCPGQLKVDGGCNNPCTAFGTPEYCCTNNISCGPTNYSRFFKDRCPDAYSYPKDDATSTFACPAGTTDYRVVFCP</sequence>
<feature type="signal peptide" evidence="5">
    <location>
        <begin position="1"/>
        <end position="27"/>
    </location>
</feature>
<keyword evidence="2 5" id="KW-0732">Signal</keyword>
<feature type="disulfide bond" evidence="4">
    <location>
        <begin position="152"/>
        <end position="204"/>
    </location>
</feature>
<evidence type="ECO:0000313" key="6">
    <source>
        <dbReference type="EMBL" id="VFR01890.1"/>
    </source>
</evidence>
<evidence type="ECO:0000256" key="3">
    <source>
        <dbReference type="ARBA" id="ARBA00023157"/>
    </source>
</evidence>
<dbReference type="PRINTS" id="PR00347">
    <property type="entry name" value="THAUMATIN"/>
</dbReference>
<accession>A0A484NLG2</accession>
<dbReference type="SMART" id="SM00205">
    <property type="entry name" value="THN"/>
    <property type="match status" value="1"/>
</dbReference>
<feature type="disulfide bond" evidence="4">
    <location>
        <begin position="78"/>
        <end position="88"/>
    </location>
</feature>
<gene>
    <name evidence="6" type="ORF">CCAM_LOCUS43665</name>
</gene>
<dbReference type="InterPro" id="IPR017949">
    <property type="entry name" value="Thaumatin_CS"/>
</dbReference>
<dbReference type="PROSITE" id="PS51367">
    <property type="entry name" value="THAUMATIN_2"/>
    <property type="match status" value="1"/>
</dbReference>
<feature type="disulfide bond" evidence="4">
    <location>
        <begin position="185"/>
        <end position="191"/>
    </location>
</feature>
<feature type="disulfide bond" evidence="4">
    <location>
        <begin position="93"/>
        <end position="99"/>
    </location>
</feature>
<organism evidence="6 7">
    <name type="scientific">Cuscuta campestris</name>
    <dbReference type="NCBI Taxonomy" id="132261"/>
    <lineage>
        <taxon>Eukaryota</taxon>
        <taxon>Viridiplantae</taxon>
        <taxon>Streptophyta</taxon>
        <taxon>Embryophyta</taxon>
        <taxon>Tracheophyta</taxon>
        <taxon>Spermatophyta</taxon>
        <taxon>Magnoliopsida</taxon>
        <taxon>eudicotyledons</taxon>
        <taxon>Gunneridae</taxon>
        <taxon>Pentapetalae</taxon>
        <taxon>asterids</taxon>
        <taxon>lamiids</taxon>
        <taxon>Solanales</taxon>
        <taxon>Convolvulaceae</taxon>
        <taxon>Cuscuteae</taxon>
        <taxon>Cuscuta</taxon>
        <taxon>Cuscuta subgen. Grammica</taxon>
        <taxon>Cuscuta sect. Cleistogrammica</taxon>
    </lineage>
</organism>
<feature type="disulfide bond" evidence="4">
    <location>
        <begin position="175"/>
        <end position="184"/>
    </location>
</feature>
<dbReference type="InterPro" id="IPR037176">
    <property type="entry name" value="Osmotin/thaumatin-like_sf"/>
</dbReference>
<proteinExistence type="inferred from homology"/>
<feature type="chain" id="PRO_5019840781" description="Thaumatin-like protein" evidence="5">
    <location>
        <begin position="28"/>
        <end position="234"/>
    </location>
</feature>
<dbReference type="PROSITE" id="PS00316">
    <property type="entry name" value="THAUMATIN_1"/>
    <property type="match status" value="1"/>
</dbReference>
<dbReference type="FunFam" id="2.60.110.10:FF:000003">
    <property type="entry name" value="Thaumatin I"/>
    <property type="match status" value="1"/>
</dbReference>